<sequence>MMMGAAGLSSHPDPFHTDAGGIVVGYAASSLEVVDGPRRREGVEVGGQIAKVAYGAGVKGVAGQDREEGAAQAACPRVEAGLKGLGCGVEASGQSRGDTPCGGPMGGLPCAFQSTVAVVLSSGPNICCRTCAAMERICTRPFGTRQERIGEGSLGIYSVAAHPPDCRHSSSRLPHYRYHNRRSGNRTPAATTVPLHILSRANISSALALPGLVSVLALMMVLSIRSAVASSSLLKASSVSSHGALISNMCGHMRTTRNASALAK</sequence>
<dbReference type="HOGENOM" id="CLU_1055122_0_0_1"/>
<reference evidence="1" key="1">
    <citation type="journal article" date="2009" name="Rice">
        <title>De Novo Next Generation Sequencing of Plant Genomes.</title>
        <authorList>
            <person name="Rounsley S."/>
            <person name="Marri P.R."/>
            <person name="Yu Y."/>
            <person name="He R."/>
            <person name="Sisneros N."/>
            <person name="Goicoechea J.L."/>
            <person name="Lee S.J."/>
            <person name="Angelova A."/>
            <person name="Kudrna D."/>
            <person name="Luo M."/>
            <person name="Affourtit J."/>
            <person name="Desany B."/>
            <person name="Knight J."/>
            <person name="Niazi F."/>
            <person name="Egholm M."/>
            <person name="Wing R.A."/>
        </authorList>
    </citation>
    <scope>NUCLEOTIDE SEQUENCE [LARGE SCALE GENOMIC DNA]</scope>
    <source>
        <strain evidence="1">cv. IRGC 105608</strain>
    </source>
</reference>
<keyword evidence="2" id="KW-1185">Reference proteome</keyword>
<dbReference type="Proteomes" id="UP000026960">
    <property type="component" value="Chromosome 7"/>
</dbReference>
<dbReference type="Gramene" id="OBART07G09660.1">
    <property type="protein sequence ID" value="OBART07G09660.1"/>
    <property type="gene ID" value="OBART07G09660"/>
</dbReference>
<organism evidence="1">
    <name type="scientific">Oryza barthii</name>
    <dbReference type="NCBI Taxonomy" id="65489"/>
    <lineage>
        <taxon>Eukaryota</taxon>
        <taxon>Viridiplantae</taxon>
        <taxon>Streptophyta</taxon>
        <taxon>Embryophyta</taxon>
        <taxon>Tracheophyta</taxon>
        <taxon>Spermatophyta</taxon>
        <taxon>Magnoliopsida</taxon>
        <taxon>Liliopsida</taxon>
        <taxon>Poales</taxon>
        <taxon>Poaceae</taxon>
        <taxon>BOP clade</taxon>
        <taxon>Oryzoideae</taxon>
        <taxon>Oryzeae</taxon>
        <taxon>Oryzinae</taxon>
        <taxon>Oryza</taxon>
    </lineage>
</organism>
<accession>A0A0D3GPF9</accession>
<dbReference type="EnsemblPlants" id="OBART07G09660.1">
    <property type="protein sequence ID" value="OBART07G09660.1"/>
    <property type="gene ID" value="OBART07G09660"/>
</dbReference>
<reference evidence="1" key="2">
    <citation type="submission" date="2015-03" db="UniProtKB">
        <authorList>
            <consortium name="EnsemblPlants"/>
        </authorList>
    </citation>
    <scope>IDENTIFICATION</scope>
</reference>
<evidence type="ECO:0000313" key="2">
    <source>
        <dbReference type="Proteomes" id="UP000026960"/>
    </source>
</evidence>
<protein>
    <submittedName>
        <fullName evidence="1">Uncharacterized protein</fullName>
    </submittedName>
</protein>
<dbReference type="PaxDb" id="65489-OBART07G09660.1"/>
<proteinExistence type="predicted"/>
<name>A0A0D3GPF9_9ORYZ</name>
<dbReference type="AlphaFoldDB" id="A0A0D3GPF9"/>
<evidence type="ECO:0000313" key="1">
    <source>
        <dbReference type="EnsemblPlants" id="OBART07G09660.1"/>
    </source>
</evidence>